<keyword evidence="2" id="KW-0813">Transport</keyword>
<reference evidence="4 5" key="1">
    <citation type="submission" date="2019-12" db="EMBL/GenBank/DDBJ databases">
        <authorList>
            <person name="Li M."/>
        </authorList>
    </citation>
    <scope>NUCLEOTIDE SEQUENCE [LARGE SCALE GENOMIC DNA]</scope>
    <source>
        <strain evidence="4 5">GBMRC 2046</strain>
    </source>
</reference>
<evidence type="ECO:0000256" key="2">
    <source>
        <dbReference type="ARBA" id="ARBA00022448"/>
    </source>
</evidence>
<dbReference type="Proteomes" id="UP000433101">
    <property type="component" value="Unassembled WGS sequence"/>
</dbReference>
<sequence>MAKPALNKSTLQRETRQLAEYRRFLPSLELKRLQIMAERARARQDLARMEKEFHGRFHEIADHIPMLANDMVPLEGLVKLKAVEVGDQNLSGTILPKLGDVEIEIEPYSLLGRPHWVDPVVEALRDLIRESLELDVMRERLKRLAEAEIVISRRVNLFEKVLIPQAQETIRRVKMALADAERDAVIRAKISKRKTAARAAVGGVAEI</sequence>
<gene>
    <name evidence="4" type="ORF">GR183_03765</name>
</gene>
<dbReference type="GO" id="GO:0046961">
    <property type="term" value="F:proton-transporting ATPase activity, rotational mechanism"/>
    <property type="evidence" value="ECO:0007669"/>
    <property type="project" value="InterPro"/>
</dbReference>
<evidence type="ECO:0000313" key="4">
    <source>
        <dbReference type="EMBL" id="MXN64012.1"/>
    </source>
</evidence>
<dbReference type="PANTHER" id="PTHR11671">
    <property type="entry name" value="V-TYPE ATP SYNTHASE SUBUNIT D"/>
    <property type="match status" value="1"/>
</dbReference>
<protein>
    <submittedName>
        <fullName evidence="4">V-type ATP synthase subunit D</fullName>
    </submittedName>
</protein>
<dbReference type="RefSeq" id="WP_160774279.1">
    <property type="nucleotide sequence ID" value="NZ_WUMV01000002.1"/>
</dbReference>
<evidence type="ECO:0000256" key="3">
    <source>
        <dbReference type="ARBA" id="ARBA00023065"/>
    </source>
</evidence>
<name>A0A7X3LRY8_9HYPH</name>
<accession>A0A7X3LRY8</accession>
<dbReference type="InterPro" id="IPR002699">
    <property type="entry name" value="V_ATPase_D"/>
</dbReference>
<proteinExistence type="inferred from homology"/>
<evidence type="ECO:0000313" key="5">
    <source>
        <dbReference type="Proteomes" id="UP000433101"/>
    </source>
</evidence>
<keyword evidence="3" id="KW-0406">Ion transport</keyword>
<dbReference type="NCBIfam" id="TIGR00309">
    <property type="entry name" value="V_ATPase_subD"/>
    <property type="match status" value="1"/>
</dbReference>
<dbReference type="AlphaFoldDB" id="A0A7X3LRY8"/>
<comment type="caution">
    <text evidence="4">The sequence shown here is derived from an EMBL/GenBank/DDBJ whole genome shotgun (WGS) entry which is preliminary data.</text>
</comment>
<comment type="similarity">
    <text evidence="1">Belongs to the V-ATPase D subunit family.</text>
</comment>
<evidence type="ECO:0000256" key="1">
    <source>
        <dbReference type="ARBA" id="ARBA00005850"/>
    </source>
</evidence>
<keyword evidence="5" id="KW-1185">Reference proteome</keyword>
<dbReference type="Pfam" id="PF01813">
    <property type="entry name" value="ATP-synt_D"/>
    <property type="match status" value="1"/>
</dbReference>
<dbReference type="EMBL" id="WUMV01000002">
    <property type="protein sequence ID" value="MXN64012.1"/>
    <property type="molecule type" value="Genomic_DNA"/>
</dbReference>
<organism evidence="4 5">
    <name type="scientific">Stappia sediminis</name>
    <dbReference type="NCBI Taxonomy" id="2692190"/>
    <lineage>
        <taxon>Bacteria</taxon>
        <taxon>Pseudomonadati</taxon>
        <taxon>Pseudomonadota</taxon>
        <taxon>Alphaproteobacteria</taxon>
        <taxon>Hyphomicrobiales</taxon>
        <taxon>Stappiaceae</taxon>
        <taxon>Stappia</taxon>
    </lineage>
</organism>
<dbReference type="Gene3D" id="1.10.287.3240">
    <property type="match status" value="1"/>
</dbReference>